<feature type="compositionally biased region" description="Low complexity" evidence="1">
    <location>
        <begin position="127"/>
        <end position="139"/>
    </location>
</feature>
<feature type="compositionally biased region" description="Basic residues" evidence="1">
    <location>
        <begin position="262"/>
        <end position="303"/>
    </location>
</feature>
<feature type="compositionally biased region" description="Basic and acidic residues" evidence="1">
    <location>
        <begin position="212"/>
        <end position="224"/>
    </location>
</feature>
<gene>
    <name evidence="2" type="ORF">AVDCRST_MAG78-1226</name>
</gene>
<sequence length="352" mass="40656">ESGTTLRVRRAYRNRAVEARRGGRTNGRRSSGRGREDRRSRSLPDRPAHHRGPVGSSGRHRPTLHSGSRERRLGTRGRLGGLQRGGRRRRHRASTYHLWPVPGVPKRAGHALREPLVPRHRHRRRYGGASQDQRAGGDQAARRRRAPGRSRSRRRRAHCLPRGEEGRAFVAPRHQNGGHRGRWIGTYRHPVLKGVERHRDHRPRPLRGGARRGQEARGRPDGGGRRLARGQNNGDDRRQRRRGRPRLRGRDGRREGRMEHHGPRRVALHHRLRRYGRGADHRHHLHRTQHHRQPRRHLQRPRRTHDTAGPGQGKPADPHLLARRGKRSGERSQQRSNPGRPGHPDPGRRRGI</sequence>
<feature type="compositionally biased region" description="Basic residues" evidence="1">
    <location>
        <begin position="85"/>
        <end position="94"/>
    </location>
</feature>
<feature type="compositionally biased region" description="Basic and acidic residues" evidence="1">
    <location>
        <begin position="248"/>
        <end position="261"/>
    </location>
</feature>
<feature type="region of interest" description="Disordered" evidence="1">
    <location>
        <begin position="1"/>
        <end position="352"/>
    </location>
</feature>
<feature type="compositionally biased region" description="Basic residues" evidence="1">
    <location>
        <begin position="142"/>
        <end position="159"/>
    </location>
</feature>
<feature type="non-terminal residue" evidence="2">
    <location>
        <position position="352"/>
    </location>
</feature>
<feature type="non-terminal residue" evidence="2">
    <location>
        <position position="1"/>
    </location>
</feature>
<feature type="compositionally biased region" description="Basic and acidic residues" evidence="1">
    <location>
        <begin position="33"/>
        <end position="47"/>
    </location>
</feature>
<feature type="compositionally biased region" description="Basic and acidic residues" evidence="1">
    <location>
        <begin position="342"/>
        <end position="352"/>
    </location>
</feature>
<dbReference type="AlphaFoldDB" id="A0A6J4PUI1"/>
<proteinExistence type="predicted"/>
<feature type="compositionally biased region" description="Basic residues" evidence="1">
    <location>
        <begin position="48"/>
        <end position="63"/>
    </location>
</feature>
<reference evidence="2" key="1">
    <citation type="submission" date="2020-02" db="EMBL/GenBank/DDBJ databases">
        <authorList>
            <person name="Meier V. D."/>
        </authorList>
    </citation>
    <scope>NUCLEOTIDE SEQUENCE</scope>
    <source>
        <strain evidence="2">AVDCRST_MAG78</strain>
    </source>
</reference>
<feature type="compositionally biased region" description="Basic residues" evidence="1">
    <location>
        <begin position="22"/>
        <end position="32"/>
    </location>
</feature>
<protein>
    <submittedName>
        <fullName evidence="2">Alcohol dehydrogenase (Zn-containing)</fullName>
    </submittedName>
</protein>
<organism evidence="2">
    <name type="scientific">uncultured Rubrobacteraceae bacterium</name>
    <dbReference type="NCBI Taxonomy" id="349277"/>
    <lineage>
        <taxon>Bacteria</taxon>
        <taxon>Bacillati</taxon>
        <taxon>Actinomycetota</taxon>
        <taxon>Rubrobacteria</taxon>
        <taxon>Rubrobacterales</taxon>
        <taxon>Rubrobacteraceae</taxon>
        <taxon>environmental samples</taxon>
    </lineage>
</organism>
<name>A0A6J4PUI1_9ACTN</name>
<accession>A0A6J4PUI1</accession>
<evidence type="ECO:0000256" key="1">
    <source>
        <dbReference type="SAM" id="MobiDB-lite"/>
    </source>
</evidence>
<evidence type="ECO:0000313" key="2">
    <source>
        <dbReference type="EMBL" id="CAA9423889.1"/>
    </source>
</evidence>
<dbReference type="EMBL" id="CADCVB010000087">
    <property type="protein sequence ID" value="CAA9423889.1"/>
    <property type="molecule type" value="Genomic_DNA"/>
</dbReference>